<dbReference type="InterPro" id="IPR049447">
    <property type="entry name" value="A9CJY8-like_N"/>
</dbReference>
<organism evidence="2 3">
    <name type="scientific">Thiospirochaeta perfilievii</name>
    <dbReference type="NCBI Taxonomy" id="252967"/>
    <lineage>
        <taxon>Bacteria</taxon>
        <taxon>Pseudomonadati</taxon>
        <taxon>Spirochaetota</taxon>
        <taxon>Spirochaetia</taxon>
        <taxon>Spirochaetales</taxon>
        <taxon>Spirochaetaceae</taxon>
        <taxon>Thiospirochaeta</taxon>
    </lineage>
</organism>
<evidence type="ECO:0000259" key="1">
    <source>
        <dbReference type="Pfam" id="PF21631"/>
    </source>
</evidence>
<dbReference type="AlphaFoldDB" id="A0A5C1QA27"/>
<dbReference type="Gene3D" id="3.30.2130.10">
    <property type="entry name" value="VC0802-like"/>
    <property type="match status" value="1"/>
</dbReference>
<dbReference type="EMBL" id="CP035807">
    <property type="protein sequence ID" value="QEN03504.1"/>
    <property type="molecule type" value="Genomic_DNA"/>
</dbReference>
<evidence type="ECO:0000313" key="3">
    <source>
        <dbReference type="Proteomes" id="UP000323824"/>
    </source>
</evidence>
<reference evidence="2 3" key="2">
    <citation type="submission" date="2019-09" db="EMBL/GenBank/DDBJ databases">
        <title>Complete Genome Sequence and Methylome Analysis of free living Spirochaetas.</title>
        <authorList>
            <person name="Leshcheva N."/>
            <person name="Mikheeva N."/>
        </authorList>
    </citation>
    <scope>NUCLEOTIDE SEQUENCE [LARGE SCALE GENOMIC DNA]</scope>
    <source>
        <strain evidence="2 3">P</strain>
    </source>
</reference>
<sequence>MKFEIIDKSFCLYRLDENRGVPREIYQSSFFNVTKTDNELTMICDEEINLSCCTKLKDLKLIKISDCEGFHNLGIIKKISLAITKNEVSFWIISSYEANHVVVLKEKIDLAAKSLVDAGITAI</sequence>
<dbReference type="Pfam" id="PF21631">
    <property type="entry name" value="A9CJY8-like_N"/>
    <property type="match status" value="1"/>
</dbReference>
<proteinExistence type="predicted"/>
<protein>
    <recommendedName>
        <fullName evidence="1">A9CJY8-like N-terminal domain-containing protein</fullName>
    </recommendedName>
</protein>
<dbReference type="KEGG" id="sper:EW093_01905"/>
<dbReference type="Proteomes" id="UP000323824">
    <property type="component" value="Chromosome"/>
</dbReference>
<evidence type="ECO:0000313" key="2">
    <source>
        <dbReference type="EMBL" id="QEN03504.1"/>
    </source>
</evidence>
<dbReference type="SUPFAM" id="SSF55021">
    <property type="entry name" value="ACT-like"/>
    <property type="match status" value="2"/>
</dbReference>
<reference evidence="2 3" key="1">
    <citation type="submission" date="2019-02" db="EMBL/GenBank/DDBJ databases">
        <authorList>
            <person name="Fomenkov A."/>
            <person name="Dubinina G."/>
            <person name="Grabovich M."/>
            <person name="Vincze T."/>
            <person name="Roberts R.J."/>
        </authorList>
    </citation>
    <scope>NUCLEOTIDE SEQUENCE [LARGE SCALE GENOMIC DNA]</scope>
    <source>
        <strain evidence="2 3">P</strain>
    </source>
</reference>
<accession>A0A5C1QA27</accession>
<name>A0A5C1QA27_9SPIO</name>
<gene>
    <name evidence="2" type="ORF">EW093_01905</name>
</gene>
<keyword evidence="3" id="KW-1185">Reference proteome</keyword>
<dbReference type="InterPro" id="IPR045865">
    <property type="entry name" value="ACT-like_dom_sf"/>
</dbReference>
<dbReference type="RefSeq" id="WP_149566762.1">
    <property type="nucleotide sequence ID" value="NZ_CP035807.1"/>
</dbReference>
<feature type="domain" description="A9CJY8-like N-terminal" evidence="1">
    <location>
        <begin position="10"/>
        <end position="47"/>
    </location>
</feature>